<proteinExistence type="predicted"/>
<reference evidence="3 4" key="1">
    <citation type="submission" date="2023-02" db="EMBL/GenBank/DDBJ databases">
        <title>LHISI_Scaffold_Assembly.</title>
        <authorList>
            <person name="Stuart O.P."/>
            <person name="Cleave R."/>
            <person name="Magrath M.J.L."/>
            <person name="Mikheyev A.S."/>
        </authorList>
    </citation>
    <scope>NUCLEOTIDE SEQUENCE [LARGE SCALE GENOMIC DNA]</scope>
    <source>
        <strain evidence="3">Daus_M_001</strain>
        <tissue evidence="3">Leg muscle</tissue>
    </source>
</reference>
<gene>
    <name evidence="3" type="ORF">PR048_023992</name>
</gene>
<protein>
    <submittedName>
        <fullName evidence="3">Uncharacterized protein</fullName>
    </submittedName>
</protein>
<keyword evidence="2" id="KW-0732">Signal</keyword>
<feature type="signal peptide" evidence="2">
    <location>
        <begin position="1"/>
        <end position="17"/>
    </location>
</feature>
<comment type="caution">
    <text evidence="3">The sequence shown here is derived from an EMBL/GenBank/DDBJ whole genome shotgun (WGS) entry which is preliminary data.</text>
</comment>
<feature type="region of interest" description="Disordered" evidence="1">
    <location>
        <begin position="309"/>
        <end position="329"/>
    </location>
</feature>
<name>A0ABQ9GVQ3_9NEOP</name>
<keyword evidence="4" id="KW-1185">Reference proteome</keyword>
<dbReference type="Proteomes" id="UP001159363">
    <property type="component" value="Chromosome 8"/>
</dbReference>
<accession>A0ABQ9GVQ3</accession>
<feature type="chain" id="PRO_5047129320" evidence="2">
    <location>
        <begin position="18"/>
        <end position="576"/>
    </location>
</feature>
<evidence type="ECO:0000313" key="4">
    <source>
        <dbReference type="Proteomes" id="UP001159363"/>
    </source>
</evidence>
<dbReference type="EMBL" id="JARBHB010000009">
    <property type="protein sequence ID" value="KAJ8876083.1"/>
    <property type="molecule type" value="Genomic_DNA"/>
</dbReference>
<organism evidence="3 4">
    <name type="scientific">Dryococelus australis</name>
    <dbReference type="NCBI Taxonomy" id="614101"/>
    <lineage>
        <taxon>Eukaryota</taxon>
        <taxon>Metazoa</taxon>
        <taxon>Ecdysozoa</taxon>
        <taxon>Arthropoda</taxon>
        <taxon>Hexapoda</taxon>
        <taxon>Insecta</taxon>
        <taxon>Pterygota</taxon>
        <taxon>Neoptera</taxon>
        <taxon>Polyneoptera</taxon>
        <taxon>Phasmatodea</taxon>
        <taxon>Verophasmatodea</taxon>
        <taxon>Anareolatae</taxon>
        <taxon>Phasmatidae</taxon>
        <taxon>Eurycanthinae</taxon>
        <taxon>Dryococelus</taxon>
    </lineage>
</organism>
<evidence type="ECO:0000256" key="2">
    <source>
        <dbReference type="SAM" id="SignalP"/>
    </source>
</evidence>
<evidence type="ECO:0000313" key="3">
    <source>
        <dbReference type="EMBL" id="KAJ8876083.1"/>
    </source>
</evidence>
<sequence>MIVINIIVSALWCPCEVVLNTSRTKLHIHTTRTCHILSSWSIARTAWEQAASAPNLPQLLLFPRRLVCLRLGKKIYCSVGTDRLCPKAPRRNIAIAKACATWHSIPPLNPIPPGKIKRERRKIKTVKINGEYGKGKETRDTETGWPQWLGGYTASLPPTRTGFDPRPVHSGFSQMGIVPDDAVGRRVFSGIFRFSRPFTPALLHTHLTPPPSIGSQDLAAESHSNLFTYTSFKRKYIMPKTNSRPSYGCDMIHQWAIAVVSMLGPFVFTTSGTVMGRVRLVSGATSGAAMVSGACQLLANCLPAWHPNSPADQSHSSSSPTHSRGSQQSSLAAPELSKCGLRSHETPNALLLFTAHSEASTLYLYLSQVSSRTFSAVQVVLEKSVRGRGHRRISHARLALVYVANRCAVLSIARSTSRSLLAPSSKQHRISYFRANIQSLIRISLLQHTLVALCVCESSPGFANCLESWNLCYQEEGESRRGLRLLLAVSPYFCSLLSPSVFSSIRGIAVAERLDCSPPTKANRVRSPAQSPLNFCKWESYRTMPIFGGFSRGSSVSPNLAFRRCSILTSVHPHRL</sequence>
<evidence type="ECO:0000256" key="1">
    <source>
        <dbReference type="SAM" id="MobiDB-lite"/>
    </source>
</evidence>